<dbReference type="Proteomes" id="UP000324091">
    <property type="component" value="Chromosome 6"/>
</dbReference>
<comment type="caution">
    <text evidence="2">The sequence shown here is derived from an EMBL/GenBank/DDBJ whole genome shotgun (WGS) entry which is preliminary data.</text>
</comment>
<evidence type="ECO:0000313" key="3">
    <source>
        <dbReference type="Proteomes" id="UP000324091"/>
    </source>
</evidence>
<sequence length="102" mass="11826">MNFDLAIWETVKNNGEQGLCQHPMELEGEDEGDPPADGRLGKERGEGGGQVEDRVGRRGEEKKSEGEVEERGRRRRRRRRGKRRGRERRGEERRGEERRGEG</sequence>
<dbReference type="EMBL" id="RHFK02000019">
    <property type="protein sequence ID" value="TWW59192.1"/>
    <property type="molecule type" value="Genomic_DNA"/>
</dbReference>
<feature type="region of interest" description="Disordered" evidence="1">
    <location>
        <begin position="12"/>
        <end position="102"/>
    </location>
</feature>
<proteinExistence type="predicted"/>
<organism evidence="2 3">
    <name type="scientific">Takifugu flavidus</name>
    <name type="common">sansaifugu</name>
    <dbReference type="NCBI Taxonomy" id="433684"/>
    <lineage>
        <taxon>Eukaryota</taxon>
        <taxon>Metazoa</taxon>
        <taxon>Chordata</taxon>
        <taxon>Craniata</taxon>
        <taxon>Vertebrata</taxon>
        <taxon>Euteleostomi</taxon>
        <taxon>Actinopterygii</taxon>
        <taxon>Neopterygii</taxon>
        <taxon>Teleostei</taxon>
        <taxon>Neoteleostei</taxon>
        <taxon>Acanthomorphata</taxon>
        <taxon>Eupercaria</taxon>
        <taxon>Tetraodontiformes</taxon>
        <taxon>Tetradontoidea</taxon>
        <taxon>Tetraodontidae</taxon>
        <taxon>Takifugu</taxon>
    </lineage>
</organism>
<evidence type="ECO:0000313" key="2">
    <source>
        <dbReference type="EMBL" id="TWW59192.1"/>
    </source>
</evidence>
<feature type="compositionally biased region" description="Basic and acidic residues" evidence="1">
    <location>
        <begin position="88"/>
        <end position="102"/>
    </location>
</feature>
<dbReference type="AlphaFoldDB" id="A0A5C6MVF0"/>
<evidence type="ECO:0000256" key="1">
    <source>
        <dbReference type="SAM" id="MobiDB-lite"/>
    </source>
</evidence>
<feature type="compositionally biased region" description="Basic residues" evidence="1">
    <location>
        <begin position="73"/>
        <end position="87"/>
    </location>
</feature>
<feature type="compositionally biased region" description="Basic and acidic residues" evidence="1">
    <location>
        <begin position="39"/>
        <end position="72"/>
    </location>
</feature>
<protein>
    <submittedName>
        <fullName evidence="2">Uncharacterized protein</fullName>
    </submittedName>
</protein>
<accession>A0A5C6MVF0</accession>
<keyword evidence="3" id="KW-1185">Reference proteome</keyword>
<gene>
    <name evidence="2" type="ORF">D4764_06G0007220</name>
</gene>
<reference evidence="2 3" key="1">
    <citation type="submission" date="2019-04" db="EMBL/GenBank/DDBJ databases">
        <title>Chromosome genome assembly for Takifugu flavidus.</title>
        <authorList>
            <person name="Xiao S."/>
        </authorList>
    </citation>
    <scope>NUCLEOTIDE SEQUENCE [LARGE SCALE GENOMIC DNA]</scope>
    <source>
        <strain evidence="2">HTHZ2018</strain>
        <tissue evidence="2">Muscle</tissue>
    </source>
</reference>
<name>A0A5C6MVF0_9TELE</name>